<evidence type="ECO:0000256" key="4">
    <source>
        <dbReference type="SAM" id="MobiDB-lite"/>
    </source>
</evidence>
<dbReference type="InterPro" id="IPR000524">
    <property type="entry name" value="Tscrpt_reg_HTH_GntR"/>
</dbReference>
<dbReference type="InterPro" id="IPR008920">
    <property type="entry name" value="TF_FadR/GntR_C"/>
</dbReference>
<dbReference type="Proteomes" id="UP000001116">
    <property type="component" value="Chromosome"/>
</dbReference>
<dbReference type="KEGG" id="kra:Krad_3893"/>
<evidence type="ECO:0000256" key="2">
    <source>
        <dbReference type="ARBA" id="ARBA00023125"/>
    </source>
</evidence>
<accession>A6WEW7</accession>
<keyword evidence="3" id="KW-0804">Transcription</keyword>
<evidence type="ECO:0000256" key="1">
    <source>
        <dbReference type="ARBA" id="ARBA00023015"/>
    </source>
</evidence>
<dbReference type="SMART" id="SM00895">
    <property type="entry name" value="FCD"/>
    <property type="match status" value="1"/>
</dbReference>
<reference evidence="7" key="1">
    <citation type="journal article" date="2008" name="PLoS ONE">
        <title>Survival in nuclear waste, extreme resistance, and potential applications gleaned from the genome sequence of Kineococcus radiotolerans SRS30216.</title>
        <authorList>
            <person name="Bagwell C.E."/>
            <person name="Bhat S."/>
            <person name="Hawkins G.M."/>
            <person name="Smith B.W."/>
            <person name="Biswas T."/>
            <person name="Hoover T.R."/>
            <person name="Saunders E."/>
            <person name="Han C.S."/>
            <person name="Tsodikov O.V."/>
            <person name="Shimkets L.J."/>
        </authorList>
    </citation>
    <scope>NUCLEOTIDE SEQUENCE [LARGE SCALE GENOMIC DNA]</scope>
    <source>
        <strain evidence="7">ATCC BAA-149 / DSM 14245 / SRS30216</strain>
    </source>
</reference>
<feature type="region of interest" description="Disordered" evidence="4">
    <location>
        <begin position="1"/>
        <end position="35"/>
    </location>
</feature>
<proteinExistence type="predicted"/>
<dbReference type="SUPFAM" id="SSF46785">
    <property type="entry name" value="Winged helix' DNA-binding domain"/>
    <property type="match status" value="1"/>
</dbReference>
<dbReference type="SUPFAM" id="SSF48008">
    <property type="entry name" value="GntR ligand-binding domain-like"/>
    <property type="match status" value="1"/>
</dbReference>
<gene>
    <name evidence="6" type="ordered locus">Krad_3893</name>
</gene>
<organism evidence="6 7">
    <name type="scientific">Kineococcus radiotolerans (strain ATCC BAA-149 / DSM 14245 / SRS30216)</name>
    <dbReference type="NCBI Taxonomy" id="266940"/>
    <lineage>
        <taxon>Bacteria</taxon>
        <taxon>Bacillati</taxon>
        <taxon>Actinomycetota</taxon>
        <taxon>Actinomycetes</taxon>
        <taxon>Kineosporiales</taxon>
        <taxon>Kineosporiaceae</taxon>
        <taxon>Kineococcus</taxon>
    </lineage>
</organism>
<dbReference type="Gene3D" id="1.20.120.530">
    <property type="entry name" value="GntR ligand-binding domain-like"/>
    <property type="match status" value="1"/>
</dbReference>
<dbReference type="HOGENOM" id="CLU_017584_9_4_11"/>
<name>A6WEW7_KINRD</name>
<dbReference type="Pfam" id="PF00392">
    <property type="entry name" value="GntR"/>
    <property type="match status" value="1"/>
</dbReference>
<dbReference type="eggNOG" id="COG2186">
    <property type="taxonomic scope" value="Bacteria"/>
</dbReference>
<dbReference type="GO" id="GO:0003677">
    <property type="term" value="F:DNA binding"/>
    <property type="evidence" value="ECO:0007669"/>
    <property type="project" value="UniProtKB-KW"/>
</dbReference>
<dbReference type="PANTHER" id="PTHR43537:SF44">
    <property type="entry name" value="GNTR FAMILY REGULATORY PROTEIN"/>
    <property type="match status" value="1"/>
</dbReference>
<sequence>MRSGDTCTEEAGQYGDVPDPTPQPRADSPRDGGPYDRVLERLGRRVVDGELPPGTVLALEGIAAEHGVSRTVAREVVRVLESLNLLVSRRRVGVVVRPREQWTVLDPRIVRWRLAGPGRQAQLLALSELRLAVEPVAAALAARHATPEQCGALVEAVVGMTVTARTPDLTAYLQHDARFHRTLLGATANDAFAALAGTLTEVLAGRTEHRLMPARPAAQAIAWHREVAEAVSVGDADAAEDAMRSIVREATAAMAAASAPGA</sequence>
<dbReference type="GO" id="GO:0003700">
    <property type="term" value="F:DNA-binding transcription factor activity"/>
    <property type="evidence" value="ECO:0007669"/>
    <property type="project" value="InterPro"/>
</dbReference>
<keyword evidence="1" id="KW-0805">Transcription regulation</keyword>
<dbReference type="STRING" id="266940.Krad_3893"/>
<feature type="domain" description="HTH gntR-type" evidence="5">
    <location>
        <begin position="32"/>
        <end position="99"/>
    </location>
</feature>
<dbReference type="EMBL" id="CP000750">
    <property type="protein sequence ID" value="ABS05356.1"/>
    <property type="molecule type" value="Genomic_DNA"/>
</dbReference>
<dbReference type="PANTHER" id="PTHR43537">
    <property type="entry name" value="TRANSCRIPTIONAL REGULATOR, GNTR FAMILY"/>
    <property type="match status" value="1"/>
</dbReference>
<dbReference type="InterPro" id="IPR036390">
    <property type="entry name" value="WH_DNA-bd_sf"/>
</dbReference>
<dbReference type="SMART" id="SM00345">
    <property type="entry name" value="HTH_GNTR"/>
    <property type="match status" value="1"/>
</dbReference>
<evidence type="ECO:0000313" key="6">
    <source>
        <dbReference type="EMBL" id="ABS05356.1"/>
    </source>
</evidence>
<protein>
    <submittedName>
        <fullName evidence="6">GntR domain protein</fullName>
    </submittedName>
</protein>
<evidence type="ECO:0000313" key="7">
    <source>
        <dbReference type="Proteomes" id="UP000001116"/>
    </source>
</evidence>
<evidence type="ECO:0000256" key="3">
    <source>
        <dbReference type="ARBA" id="ARBA00023163"/>
    </source>
</evidence>
<dbReference type="AlphaFoldDB" id="A6WEW7"/>
<evidence type="ECO:0000259" key="5">
    <source>
        <dbReference type="PROSITE" id="PS50949"/>
    </source>
</evidence>
<dbReference type="InterPro" id="IPR011711">
    <property type="entry name" value="GntR_C"/>
</dbReference>
<keyword evidence="7" id="KW-1185">Reference proteome</keyword>
<dbReference type="PROSITE" id="PS50949">
    <property type="entry name" value="HTH_GNTR"/>
    <property type="match status" value="1"/>
</dbReference>
<keyword evidence="2" id="KW-0238">DNA-binding</keyword>
<dbReference type="Gene3D" id="1.10.10.10">
    <property type="entry name" value="Winged helix-like DNA-binding domain superfamily/Winged helix DNA-binding domain"/>
    <property type="match status" value="1"/>
</dbReference>
<dbReference type="InterPro" id="IPR036388">
    <property type="entry name" value="WH-like_DNA-bd_sf"/>
</dbReference>
<dbReference type="Pfam" id="PF07729">
    <property type="entry name" value="FCD"/>
    <property type="match status" value="1"/>
</dbReference>